<dbReference type="SUPFAM" id="SSF54909">
    <property type="entry name" value="Dimeric alpha+beta barrel"/>
    <property type="match status" value="1"/>
</dbReference>
<dbReference type="Gene3D" id="1.10.10.10">
    <property type="entry name" value="Winged helix-like DNA-binding domain superfamily/Winged helix DNA-binding domain"/>
    <property type="match status" value="1"/>
</dbReference>
<evidence type="ECO:0000259" key="4">
    <source>
        <dbReference type="PROSITE" id="PS50956"/>
    </source>
</evidence>
<dbReference type="InterPro" id="IPR011008">
    <property type="entry name" value="Dimeric_a/b-barrel"/>
</dbReference>
<reference evidence="5 6" key="1">
    <citation type="submission" date="2024-09" db="EMBL/GenBank/DDBJ databases">
        <authorList>
            <person name="Sun Q."/>
            <person name="Mori K."/>
        </authorList>
    </citation>
    <scope>NUCLEOTIDE SEQUENCE [LARGE SCALE GENOMIC DNA]</scope>
    <source>
        <strain evidence="5 6">NCAIM B.02604</strain>
    </source>
</reference>
<dbReference type="PANTHER" id="PTHR30154">
    <property type="entry name" value="LEUCINE-RESPONSIVE REGULATORY PROTEIN"/>
    <property type="match status" value="1"/>
</dbReference>
<dbReference type="InterPro" id="IPR000485">
    <property type="entry name" value="AsnC-type_HTH_dom"/>
</dbReference>
<dbReference type="Proteomes" id="UP001589862">
    <property type="component" value="Unassembled WGS sequence"/>
</dbReference>
<dbReference type="PRINTS" id="PR00033">
    <property type="entry name" value="HTHASNC"/>
</dbReference>
<dbReference type="SUPFAM" id="SSF46785">
    <property type="entry name" value="Winged helix' DNA-binding domain"/>
    <property type="match status" value="1"/>
</dbReference>
<proteinExistence type="predicted"/>
<dbReference type="EMBL" id="JBHLUB010000023">
    <property type="protein sequence ID" value="MFC0581707.1"/>
    <property type="molecule type" value="Genomic_DNA"/>
</dbReference>
<accession>A0ABV6PBH4</accession>
<dbReference type="PROSITE" id="PS50956">
    <property type="entry name" value="HTH_ASNC_2"/>
    <property type="match status" value="1"/>
</dbReference>
<evidence type="ECO:0000256" key="2">
    <source>
        <dbReference type="ARBA" id="ARBA00023125"/>
    </source>
</evidence>
<dbReference type="Pfam" id="PF13404">
    <property type="entry name" value="HTH_AsnC-type"/>
    <property type="match status" value="1"/>
</dbReference>
<organism evidence="5 6">
    <name type="scientific">Micrococcoides hystricis</name>
    <dbReference type="NCBI Taxonomy" id="1572761"/>
    <lineage>
        <taxon>Bacteria</taxon>
        <taxon>Bacillati</taxon>
        <taxon>Actinomycetota</taxon>
        <taxon>Actinomycetes</taxon>
        <taxon>Micrococcales</taxon>
        <taxon>Micrococcaceae</taxon>
        <taxon>Micrococcoides</taxon>
    </lineage>
</organism>
<gene>
    <name evidence="5" type="ORF">ACFFFR_04820</name>
</gene>
<evidence type="ECO:0000313" key="6">
    <source>
        <dbReference type="Proteomes" id="UP001589862"/>
    </source>
</evidence>
<feature type="domain" description="HTH asnC-type" evidence="4">
    <location>
        <begin position="17"/>
        <end position="78"/>
    </location>
</feature>
<keyword evidence="1" id="KW-0805">Transcription regulation</keyword>
<dbReference type="InterPro" id="IPR019888">
    <property type="entry name" value="Tscrpt_reg_AsnC-like"/>
</dbReference>
<dbReference type="InterPro" id="IPR036388">
    <property type="entry name" value="WH-like_DNA-bd_sf"/>
</dbReference>
<dbReference type="InterPro" id="IPR036390">
    <property type="entry name" value="WH_DNA-bd_sf"/>
</dbReference>
<keyword evidence="6" id="KW-1185">Reference proteome</keyword>
<evidence type="ECO:0000313" key="5">
    <source>
        <dbReference type="EMBL" id="MFC0581707.1"/>
    </source>
</evidence>
<evidence type="ECO:0000256" key="1">
    <source>
        <dbReference type="ARBA" id="ARBA00023015"/>
    </source>
</evidence>
<dbReference type="InterPro" id="IPR019887">
    <property type="entry name" value="Tscrpt_reg_AsnC/Lrp_C"/>
</dbReference>
<comment type="caution">
    <text evidence="5">The sequence shown here is derived from an EMBL/GenBank/DDBJ whole genome shotgun (WGS) entry which is preliminary data.</text>
</comment>
<dbReference type="RefSeq" id="WP_377458391.1">
    <property type="nucleotide sequence ID" value="NZ_JBHLUB010000023.1"/>
</dbReference>
<protein>
    <submittedName>
        <fullName evidence="5">Lrp/AsnC family transcriptional regulator</fullName>
    </submittedName>
</protein>
<evidence type="ECO:0000256" key="3">
    <source>
        <dbReference type="ARBA" id="ARBA00023163"/>
    </source>
</evidence>
<dbReference type="Pfam" id="PF01037">
    <property type="entry name" value="AsnC_trans_reg"/>
    <property type="match status" value="1"/>
</dbReference>
<dbReference type="PANTHER" id="PTHR30154:SF34">
    <property type="entry name" value="TRANSCRIPTIONAL REGULATOR AZLB"/>
    <property type="match status" value="1"/>
</dbReference>
<keyword evidence="3" id="KW-0804">Transcription</keyword>
<keyword evidence="2" id="KW-0238">DNA-binding</keyword>
<name>A0ABV6PBH4_9MICC</name>
<sequence length="158" mass="17783">MADSAAEAQRKKGPVQLDEIDHAIMEELSRDGRISVAALAQAVHISRAHCYSRMNRLLETGVITGFTATIDPVRSGRRASAYVMLKTRQHSWRELKAEILKVPEVEHLALVSGSFDVLVLVRARDNQDLRRLIFDSFQHLPGVVDAQTHIIFEDEEAR</sequence>
<dbReference type="SMART" id="SM00344">
    <property type="entry name" value="HTH_ASNC"/>
    <property type="match status" value="1"/>
</dbReference>
<dbReference type="Gene3D" id="3.30.70.920">
    <property type="match status" value="1"/>
</dbReference>